<dbReference type="Pfam" id="PF09095">
    <property type="entry name" value="AmyA-gluTrfs_C"/>
    <property type="match status" value="1"/>
</dbReference>
<evidence type="ECO:0000259" key="4">
    <source>
        <dbReference type="Pfam" id="PF09095"/>
    </source>
</evidence>
<dbReference type="AlphaFoldDB" id="A0A0H3BJW4"/>
<dbReference type="SUPFAM" id="SSF88713">
    <property type="entry name" value="Glycoside hydrolase/deacetylase"/>
    <property type="match status" value="1"/>
</dbReference>
<dbReference type="RefSeq" id="WP_012460525.1">
    <property type="nucleotide sequence ID" value="NC_010741.1"/>
</dbReference>
<reference evidence="5 6" key="1">
    <citation type="journal article" date="2008" name="BMC Microbiol.">
        <title>Complete genome sequence of Treponema pallidum ssp. pallidum strain SS14 determined with oligonucleotide arrays.</title>
        <authorList>
            <person name="Matejkova P."/>
            <person name="Strouhal M."/>
            <person name="Smajs D."/>
            <person name="Norris S.J."/>
            <person name="Palzkill T."/>
            <person name="Petrosino J.F."/>
            <person name="Sodergren E."/>
            <person name="Norton J.E."/>
            <person name="Singh J."/>
            <person name="Richmond T.A."/>
            <person name="Molla M.N."/>
            <person name="Albert T.J."/>
            <person name="Weinstock G.M."/>
        </authorList>
    </citation>
    <scope>NUCLEOTIDE SEQUENCE [LARGE SCALE GENOMIC DNA]</scope>
    <source>
        <strain evidence="5 6">SS14</strain>
    </source>
</reference>
<protein>
    <submittedName>
        <fullName evidence="5">Possible alpha-amylase 1</fullName>
    </submittedName>
</protein>
<feature type="domain" description="Alpha-amylase/4-alpha-glucanotransferase C-terminal" evidence="4">
    <location>
        <begin position="443"/>
        <end position="525"/>
    </location>
</feature>
<keyword evidence="2" id="KW-0119">Carbohydrate metabolism</keyword>
<feature type="domain" description="Glycoside hydrolase family 57 N-terminal" evidence="3">
    <location>
        <begin position="23"/>
        <end position="296"/>
    </location>
</feature>
<name>A0A0H3BJW4_TREPS</name>
<dbReference type="Gene3D" id="2.70.98.10">
    <property type="match status" value="1"/>
</dbReference>
<dbReference type="InterPro" id="IPR015179">
    <property type="entry name" value="A-amylase/a-glucTrfase_C"/>
</dbReference>
<evidence type="ECO:0000256" key="2">
    <source>
        <dbReference type="ARBA" id="ARBA00023277"/>
    </source>
</evidence>
<comment type="similarity">
    <text evidence="1">Belongs to the glycosyl hydrolase 57 family.</text>
</comment>
<dbReference type="EMBL" id="CP000805">
    <property type="protein sequence ID" value="ACD70573.1"/>
    <property type="molecule type" value="Genomic_DNA"/>
</dbReference>
<dbReference type="Gene3D" id="3.20.110.20">
    <property type="match status" value="1"/>
</dbReference>
<dbReference type="GO" id="GO:0003824">
    <property type="term" value="F:catalytic activity"/>
    <property type="evidence" value="ECO:0007669"/>
    <property type="project" value="InterPro"/>
</dbReference>
<dbReference type="InterPro" id="IPR014718">
    <property type="entry name" value="GH-type_carb-bd"/>
</dbReference>
<gene>
    <name evidence="5" type="ordered locus">TPASS_0147</name>
</gene>
<accession>A0A0H3BJW4</accession>
<dbReference type="SUPFAM" id="SSF74650">
    <property type="entry name" value="Galactose mutarotase-like"/>
    <property type="match status" value="1"/>
</dbReference>
<evidence type="ECO:0000313" key="5">
    <source>
        <dbReference type="EMBL" id="ACD70573.1"/>
    </source>
</evidence>
<dbReference type="GO" id="GO:0030246">
    <property type="term" value="F:carbohydrate binding"/>
    <property type="evidence" value="ECO:0007669"/>
    <property type="project" value="InterPro"/>
</dbReference>
<dbReference type="PATRIC" id="fig|455434.6.peg.155"/>
<evidence type="ECO:0000259" key="3">
    <source>
        <dbReference type="Pfam" id="PF03065"/>
    </source>
</evidence>
<dbReference type="GO" id="GO:0005975">
    <property type="term" value="P:carbohydrate metabolic process"/>
    <property type="evidence" value="ECO:0007669"/>
    <property type="project" value="InterPro"/>
</dbReference>
<dbReference type="KEGG" id="tpp:TPASS_0147"/>
<organism evidence="5 6">
    <name type="scientific">Treponema pallidum subsp. pallidum (strain SS14)</name>
    <dbReference type="NCBI Taxonomy" id="455434"/>
    <lineage>
        <taxon>Bacteria</taxon>
        <taxon>Pseudomonadati</taxon>
        <taxon>Spirochaetota</taxon>
        <taxon>Spirochaetia</taxon>
        <taxon>Spirochaetales</taxon>
        <taxon>Treponemataceae</taxon>
        <taxon>Treponema</taxon>
    </lineage>
</organism>
<dbReference type="Proteomes" id="UP000001202">
    <property type="component" value="Chromosome"/>
</dbReference>
<dbReference type="InterPro" id="IPR004300">
    <property type="entry name" value="Glyco_hydro_57_N"/>
</dbReference>
<evidence type="ECO:0000256" key="1">
    <source>
        <dbReference type="ARBA" id="ARBA00006821"/>
    </source>
</evidence>
<evidence type="ECO:0000313" key="6">
    <source>
        <dbReference type="Proteomes" id="UP000001202"/>
    </source>
</evidence>
<sequence>MKKGDNTKIRIAFAAKLTEACVQSLHAEHDPSQYQAFFSGLCRHEQLPLTVHMTGSFFQFIQKKNSPYPYLINNLLGSKRLELLSGGFYQPYLPLLPQADVISQIELLTSTLREHVIKRPRGCFLEASAWSAALIPSLVKAGMEYCLLDYRLFEASDMPATKPAVLEDSSKCLVALPYRELTIDTPAETFYAQLVARYGDTPGTVLIFMLPLDCYQKLFFTHDNASTWFKTFIQYVQKPNSPFRLTHTGEIYKEPPVCLGYIASNMVRNDVLLHKTAKQLIICSTHARLLYAKMMYVHNIAMQIKGDKQRKHHALSELWKAEQGVFFISSDRGYASAGSAQRTAYKYLLTAEKVARTPGVFNNSLITFDFNFDGVREFLSQRELMNMYVQLPGGLIFEFDIFSSYKNYAAVPRQPGGIFIDYVLSEQDVVHLRENPGHAVPTVFSHTPYQEIGFDPIKHELTLRAEGIFEEFNQPVSLKKQYFFKSEGVQVQYILKNESPLNLSAFFAVEMNLAVHGTDDAAPELVVFSENEKYTAAITRDHFPCISWMRLTDPEGKTVFTIEGNENPDVAITPLCESTSNQYANTEGIKCLFYWKVDLNAGYETEKMLFLKAFSTKKR</sequence>
<proteinExistence type="inferred from homology"/>
<dbReference type="InterPro" id="IPR011013">
    <property type="entry name" value="Gal_mutarotase_sf_dom"/>
</dbReference>
<dbReference type="InterPro" id="IPR011330">
    <property type="entry name" value="Glyco_hydro/deAcase_b/a-brl"/>
</dbReference>
<dbReference type="Pfam" id="PF03065">
    <property type="entry name" value="Glyco_hydro_57"/>
    <property type="match status" value="1"/>
</dbReference>